<accession>E5ASX7</accession>
<dbReference type="Proteomes" id="UP000007437">
    <property type="component" value="Chromosome"/>
</dbReference>
<organism evidence="1 2">
    <name type="scientific">Mycetohabitans rhizoxinica (strain DSM 19002 / CIP 109453 / HKI 454)</name>
    <name type="common">Paraburkholderia rhizoxinica</name>
    <dbReference type="NCBI Taxonomy" id="882378"/>
    <lineage>
        <taxon>Bacteria</taxon>
        <taxon>Pseudomonadati</taxon>
        <taxon>Pseudomonadota</taxon>
        <taxon>Betaproteobacteria</taxon>
        <taxon>Burkholderiales</taxon>
        <taxon>Burkholderiaceae</taxon>
        <taxon>Mycetohabitans</taxon>
    </lineage>
</organism>
<sequence length="41" mass="4190">MAKALARGAIGATRVLLSAVRASRSRARNATAGAFDGKAQF</sequence>
<dbReference type="KEGG" id="brh:RBRH_02489"/>
<evidence type="ECO:0000313" key="1">
    <source>
        <dbReference type="EMBL" id="CBW75709.1"/>
    </source>
</evidence>
<dbReference type="AlphaFoldDB" id="E5ASX7"/>
<proteinExistence type="predicted"/>
<evidence type="ECO:0000313" key="2">
    <source>
        <dbReference type="Proteomes" id="UP000007437"/>
    </source>
</evidence>
<gene>
    <name evidence="1" type="ordered locus">RBRH_02489</name>
</gene>
<dbReference type="EMBL" id="FR687359">
    <property type="protein sequence ID" value="CBW75709.1"/>
    <property type="molecule type" value="Genomic_DNA"/>
</dbReference>
<protein>
    <submittedName>
        <fullName evidence="1">Uncharacterized protein</fullName>
    </submittedName>
</protein>
<reference evidence="1 2" key="1">
    <citation type="journal article" date="2011" name="J. Bacteriol.">
        <title>Complete genome sequence of Burkholderia rhizoxinica, an endosymbiont of Rhizopus microsporus.</title>
        <authorList>
            <person name="Lackner G."/>
            <person name="Moebius N."/>
            <person name="Partida-Martinez L."/>
            <person name="Hertweck C."/>
        </authorList>
    </citation>
    <scope>NUCLEOTIDE SEQUENCE [LARGE SCALE GENOMIC DNA]</scope>
    <source>
        <strain evidence="2">DSM 19002 / CIP 109453 / HKI 454</strain>
    </source>
</reference>
<name>E5ASX7_MYCRK</name>
<dbReference type="HOGENOM" id="CLU_3267031_0_0_4"/>
<dbReference type="STRING" id="882378.RBRH_02489"/>